<dbReference type="AlphaFoldDB" id="C5EXT9"/>
<keyword evidence="2" id="KW-1185">Reference proteome</keyword>
<gene>
    <name evidence="1" type="ORF">HPMG_00166</name>
</gene>
<proteinExistence type="predicted"/>
<reference evidence="2" key="1">
    <citation type="journal article" date="2014" name="Genome Announc.">
        <title>Draft genome sequences of six enterohepatic helicobacter species isolated from humans and one from rhesus macaques.</title>
        <authorList>
            <person name="Shen Z."/>
            <person name="Sheh A."/>
            <person name="Young S.K."/>
            <person name="Abouelliel A."/>
            <person name="Ward D.V."/>
            <person name="Earl A.M."/>
            <person name="Fox J.G."/>
        </authorList>
    </citation>
    <scope>NUCLEOTIDE SEQUENCE [LARGE SCALE GENOMIC DNA]</scope>
    <source>
        <strain evidence="2">MIT 98-5489</strain>
    </source>
</reference>
<dbReference type="HOGENOM" id="CLU_2879725_0_0_7"/>
<name>C5EXT9_9HELI</name>
<protein>
    <submittedName>
        <fullName evidence="1">Uncharacterized protein</fullName>
    </submittedName>
</protein>
<dbReference type="EMBL" id="DS990441">
    <property type="protein sequence ID" value="EEQ62709.1"/>
    <property type="molecule type" value="Genomic_DNA"/>
</dbReference>
<dbReference type="Proteomes" id="UP000003953">
    <property type="component" value="Unassembled WGS sequence"/>
</dbReference>
<dbReference type="Gene3D" id="3.40.630.30">
    <property type="match status" value="1"/>
</dbReference>
<organism evidence="1 2">
    <name type="scientific">Helicobacter pullorum MIT 98-5489</name>
    <dbReference type="NCBI Taxonomy" id="537972"/>
    <lineage>
        <taxon>Bacteria</taxon>
        <taxon>Pseudomonadati</taxon>
        <taxon>Campylobacterota</taxon>
        <taxon>Epsilonproteobacteria</taxon>
        <taxon>Campylobacterales</taxon>
        <taxon>Helicobacteraceae</taxon>
        <taxon>Helicobacter</taxon>
    </lineage>
</organism>
<accession>C5EXT9</accession>
<evidence type="ECO:0000313" key="1">
    <source>
        <dbReference type="EMBL" id="EEQ62709.1"/>
    </source>
</evidence>
<sequence length="63" mass="7653">MILSPKEHSEILKISNDERIRKFLYTQHFISIKEHLGFVERLKKDLRKKYCAIYCCGKFFKKC</sequence>
<evidence type="ECO:0000313" key="2">
    <source>
        <dbReference type="Proteomes" id="UP000003953"/>
    </source>
</evidence>